<keyword evidence="2" id="KW-0378">Hydrolase</keyword>
<evidence type="ECO:0000313" key="3">
    <source>
        <dbReference type="Proteomes" id="UP000032522"/>
    </source>
</evidence>
<dbReference type="OrthoDB" id="31158at2"/>
<protein>
    <submittedName>
        <fullName evidence="2">Dienelactone hydrolase family protein</fullName>
    </submittedName>
</protein>
<comment type="caution">
    <text evidence="2">The sequence shown here is derived from an EMBL/GenBank/DDBJ whole genome shotgun (WGS) entry which is preliminary data.</text>
</comment>
<organism evidence="2 3">
    <name type="scientific">Geobacillus kaustophilus</name>
    <dbReference type="NCBI Taxonomy" id="1462"/>
    <lineage>
        <taxon>Bacteria</taxon>
        <taxon>Bacillati</taxon>
        <taxon>Bacillota</taxon>
        <taxon>Bacilli</taxon>
        <taxon>Bacillales</taxon>
        <taxon>Anoxybacillaceae</taxon>
        <taxon>Geobacillus</taxon>
        <taxon>Geobacillus thermoleovorans group</taxon>
    </lineage>
</organism>
<dbReference type="PANTHER" id="PTHR47381:SF3">
    <property type="entry name" value="ALPHA_BETA-HYDROLASES SUPERFAMILY PROTEIN"/>
    <property type="match status" value="1"/>
</dbReference>
<feature type="domain" description="Peptidase S9 prolyl oligopeptidase catalytic" evidence="1">
    <location>
        <begin position="87"/>
        <end position="251"/>
    </location>
</feature>
<gene>
    <name evidence="2" type="ORF">LG52_2403</name>
</gene>
<dbReference type="GO" id="GO:0006508">
    <property type="term" value="P:proteolysis"/>
    <property type="evidence" value="ECO:0007669"/>
    <property type="project" value="InterPro"/>
</dbReference>
<dbReference type="PATRIC" id="fig|1462.6.peg.2685"/>
<dbReference type="Proteomes" id="UP000032522">
    <property type="component" value="Unassembled WGS sequence"/>
</dbReference>
<dbReference type="RefSeq" id="WP_044732110.1">
    <property type="nucleotide sequence ID" value="NZ_JYBP01000003.1"/>
</dbReference>
<sequence>MVIVEKELLAGVPVLHVVKLEKRDERLPLIFFIHGFTSAKEHNLHFGYLLAEAGYRAVLPDALFHGERGQGLSERKLQLSFWDIVVRTITEIDEMKSELVNHGLADPKRIGLAGTSMGGIITFGALAVYPWVKAAVALMGCPNYSAFFDAMMDGAKRRRIDIPMPPTLLALEKEKLARYDLSKQPEKLAGRPLFIWHGKADQVVPYAYTYEFYEQIKPLYEGNEDRLQFIADPDAGHKVTREAFLETVRWFREYV</sequence>
<dbReference type="InterPro" id="IPR029058">
    <property type="entry name" value="AB_hydrolase_fold"/>
</dbReference>
<dbReference type="EMBL" id="JYBP01000003">
    <property type="protein sequence ID" value="KJE28279.1"/>
    <property type="molecule type" value="Genomic_DNA"/>
</dbReference>
<proteinExistence type="predicted"/>
<dbReference type="Pfam" id="PF00326">
    <property type="entry name" value="Peptidase_S9"/>
    <property type="match status" value="1"/>
</dbReference>
<name>A0A0D8BWD4_GEOKU</name>
<reference evidence="2 3" key="1">
    <citation type="submission" date="2015-01" db="EMBL/GenBank/DDBJ databases">
        <authorList>
            <person name="Filippidou S."/>
            <person name="Jeanneret N."/>
            <person name="Russel-Delif L."/>
            <person name="Junier T."/>
            <person name="Wunderlin T."/>
            <person name="Molina V."/>
            <person name="Johnson S.L."/>
            <person name="Davenport K.W."/>
            <person name="Chain P.S."/>
            <person name="Dorador C."/>
            <person name="Junier P."/>
        </authorList>
    </citation>
    <scope>NUCLEOTIDE SEQUENCE [LARGE SCALE GENOMIC DNA]</scope>
    <source>
        <strain evidence="2 3">Et7/4</strain>
    </source>
</reference>
<dbReference type="AlphaFoldDB" id="A0A0D8BWD4"/>
<dbReference type="Gene3D" id="3.40.50.1820">
    <property type="entry name" value="alpha/beta hydrolase"/>
    <property type="match status" value="1"/>
</dbReference>
<evidence type="ECO:0000313" key="2">
    <source>
        <dbReference type="EMBL" id="KJE28279.1"/>
    </source>
</evidence>
<accession>A0A0D8BWD4</accession>
<dbReference type="SUPFAM" id="SSF53474">
    <property type="entry name" value="alpha/beta-Hydrolases"/>
    <property type="match status" value="1"/>
</dbReference>
<evidence type="ECO:0000259" key="1">
    <source>
        <dbReference type="Pfam" id="PF00326"/>
    </source>
</evidence>
<dbReference type="GO" id="GO:0008236">
    <property type="term" value="F:serine-type peptidase activity"/>
    <property type="evidence" value="ECO:0007669"/>
    <property type="project" value="InterPro"/>
</dbReference>
<dbReference type="PANTHER" id="PTHR47381">
    <property type="entry name" value="ALPHA/BETA-HYDROLASES SUPERFAMILY PROTEIN"/>
    <property type="match status" value="1"/>
</dbReference>
<dbReference type="InterPro" id="IPR001375">
    <property type="entry name" value="Peptidase_S9_cat"/>
</dbReference>